<proteinExistence type="predicted"/>
<reference evidence="2 3" key="1">
    <citation type="submission" date="2018-03" db="EMBL/GenBank/DDBJ databases">
        <title>Diversity of phytobeneficial traits revealed by whole-genome analysis of worldwide-isolated phenazine-producing Pseudomonas spp.</title>
        <authorList>
            <person name="Biessy A."/>
            <person name="Novinscak A."/>
            <person name="Blom J."/>
            <person name="Leger G."/>
            <person name="Thomashow L.S."/>
            <person name="Cazorla F.M."/>
            <person name="Josic D."/>
            <person name="Filion M."/>
        </authorList>
    </citation>
    <scope>NUCLEOTIDE SEQUENCE [LARGE SCALE GENOMIC DNA]</scope>
    <source>
        <strain evidence="2 3">B25</strain>
    </source>
</reference>
<organism evidence="2 3">
    <name type="scientific">Pseudomonas chlororaphis</name>
    <dbReference type="NCBI Taxonomy" id="587753"/>
    <lineage>
        <taxon>Bacteria</taxon>
        <taxon>Pseudomonadati</taxon>
        <taxon>Pseudomonadota</taxon>
        <taxon>Gammaproteobacteria</taxon>
        <taxon>Pseudomonadales</taxon>
        <taxon>Pseudomonadaceae</taxon>
        <taxon>Pseudomonas</taxon>
    </lineage>
</organism>
<evidence type="ECO:0000256" key="1">
    <source>
        <dbReference type="SAM" id="MobiDB-lite"/>
    </source>
</evidence>
<dbReference type="AlphaFoldDB" id="A0A3G7TJB4"/>
<evidence type="ECO:0000313" key="3">
    <source>
        <dbReference type="Proteomes" id="UP000268048"/>
    </source>
</evidence>
<dbReference type="Proteomes" id="UP000268048">
    <property type="component" value="Chromosome"/>
</dbReference>
<gene>
    <name evidence="2" type="ORF">C4K04_1390</name>
</gene>
<sequence length="39" mass="4091">MWLQVSNTCPPSGSSVKNADQAIPSQAPFLESSWASPDG</sequence>
<accession>A0A3G7TJB4</accession>
<feature type="compositionally biased region" description="Polar residues" evidence="1">
    <location>
        <begin position="1"/>
        <end position="18"/>
    </location>
</feature>
<protein>
    <submittedName>
        <fullName evidence="2">Uncharacterized protein</fullName>
    </submittedName>
</protein>
<evidence type="ECO:0000313" key="2">
    <source>
        <dbReference type="EMBL" id="AZE47080.1"/>
    </source>
</evidence>
<name>A0A3G7TJB4_9PSED</name>
<dbReference type="EMBL" id="CP027753">
    <property type="protein sequence ID" value="AZE47080.1"/>
    <property type="molecule type" value="Genomic_DNA"/>
</dbReference>
<feature type="region of interest" description="Disordered" evidence="1">
    <location>
        <begin position="1"/>
        <end position="39"/>
    </location>
</feature>